<evidence type="ECO:0008006" key="4">
    <source>
        <dbReference type="Google" id="ProtNLM"/>
    </source>
</evidence>
<organism evidence="2 3">
    <name type="scientific">Micromonospora rosaria</name>
    <dbReference type="NCBI Taxonomy" id="47874"/>
    <lineage>
        <taxon>Bacteria</taxon>
        <taxon>Bacillati</taxon>
        <taxon>Actinomycetota</taxon>
        <taxon>Actinomycetes</taxon>
        <taxon>Micromonosporales</taxon>
        <taxon>Micromonosporaceae</taxon>
        <taxon>Micromonospora</taxon>
    </lineage>
</organism>
<dbReference type="RefSeq" id="WP_067367479.1">
    <property type="nucleotide sequence ID" value="NZ_JBIUBN010000004.1"/>
</dbReference>
<protein>
    <recommendedName>
        <fullName evidence="4">Septum formation-related domain-containing protein</fullName>
    </recommendedName>
</protein>
<dbReference type="OrthoDB" id="3628931at2"/>
<keyword evidence="1" id="KW-0732">Signal</keyword>
<dbReference type="AlphaFoldDB" id="A0A136PQ73"/>
<sequence length="166" mass="18562">MNRTAVLRRPPRYRGWALAAAVLAFAVFPAAEPRAVVHKDDTFITAQTAGILTIEGGECFTDPAYSSRAGEVVVLYRPCEERADNQSYAFLHAAEGPWDRPALVSFAWDGCGRDFTRRWGSRESSGLDYYPILPTEETWADGDRDVMCAVYRPGEQLTRSMVPLLR</sequence>
<feature type="chain" id="PRO_5038485374" description="Septum formation-related domain-containing protein" evidence="1">
    <location>
        <begin position="31"/>
        <end position="166"/>
    </location>
</feature>
<reference evidence="2 3" key="1">
    <citation type="submission" date="2016-01" db="EMBL/GenBank/DDBJ databases">
        <title>Whole genome sequence and analysis of Micromonospora rosaria DSM 803, which can produce antibacterial substance rosamicin.</title>
        <authorList>
            <person name="Yang H."/>
            <person name="He X."/>
            <person name="Zhu D."/>
        </authorList>
    </citation>
    <scope>NUCLEOTIDE SEQUENCE [LARGE SCALE GENOMIC DNA]</scope>
    <source>
        <strain evidence="2 3">DSM 803</strain>
    </source>
</reference>
<dbReference type="EMBL" id="LRQV01000064">
    <property type="protein sequence ID" value="KXK60619.1"/>
    <property type="molecule type" value="Genomic_DNA"/>
</dbReference>
<gene>
    <name evidence="2" type="ORF">AWW66_17830</name>
</gene>
<keyword evidence="3" id="KW-1185">Reference proteome</keyword>
<comment type="caution">
    <text evidence="2">The sequence shown here is derived from an EMBL/GenBank/DDBJ whole genome shotgun (WGS) entry which is preliminary data.</text>
</comment>
<feature type="signal peptide" evidence="1">
    <location>
        <begin position="1"/>
        <end position="30"/>
    </location>
</feature>
<name>A0A136PQ73_9ACTN</name>
<evidence type="ECO:0000256" key="1">
    <source>
        <dbReference type="SAM" id="SignalP"/>
    </source>
</evidence>
<proteinExistence type="predicted"/>
<dbReference type="Proteomes" id="UP000070620">
    <property type="component" value="Unassembled WGS sequence"/>
</dbReference>
<evidence type="ECO:0000313" key="2">
    <source>
        <dbReference type="EMBL" id="KXK60619.1"/>
    </source>
</evidence>
<evidence type="ECO:0000313" key="3">
    <source>
        <dbReference type="Proteomes" id="UP000070620"/>
    </source>
</evidence>
<accession>A0A136PQ73</accession>